<evidence type="ECO:0000313" key="2">
    <source>
        <dbReference type="EMBL" id="OQU91259.1"/>
    </source>
</evidence>
<name>A0A1Z5S614_SORBI</name>
<dbReference type="EMBL" id="CM000760">
    <property type="protein sequence ID" value="OQU91259.1"/>
    <property type="molecule type" value="Genomic_DNA"/>
</dbReference>
<organism evidence="2 3">
    <name type="scientific">Sorghum bicolor</name>
    <name type="common">Sorghum</name>
    <name type="synonym">Sorghum vulgare</name>
    <dbReference type="NCBI Taxonomy" id="4558"/>
    <lineage>
        <taxon>Eukaryota</taxon>
        <taxon>Viridiplantae</taxon>
        <taxon>Streptophyta</taxon>
        <taxon>Embryophyta</taxon>
        <taxon>Tracheophyta</taxon>
        <taxon>Spermatophyta</taxon>
        <taxon>Magnoliopsida</taxon>
        <taxon>Liliopsida</taxon>
        <taxon>Poales</taxon>
        <taxon>Poaceae</taxon>
        <taxon>PACMAD clade</taxon>
        <taxon>Panicoideae</taxon>
        <taxon>Andropogonodae</taxon>
        <taxon>Andropogoneae</taxon>
        <taxon>Sorghinae</taxon>
        <taxon>Sorghum</taxon>
    </lineage>
</organism>
<keyword evidence="1" id="KW-0812">Transmembrane</keyword>
<dbReference type="Gramene" id="OQU91259">
    <property type="protein sequence ID" value="OQU91259"/>
    <property type="gene ID" value="SORBI_3001G152280"/>
</dbReference>
<keyword evidence="1" id="KW-0472">Membrane</keyword>
<accession>A0A1Z5S614</accession>
<dbReference type="InParanoid" id="A0A1Z5S614"/>
<dbReference type="Proteomes" id="UP000000768">
    <property type="component" value="Chromosome 1"/>
</dbReference>
<gene>
    <name evidence="2" type="ORF">SORBI_3001G152280</name>
</gene>
<protein>
    <submittedName>
        <fullName evidence="2">Uncharacterized protein</fullName>
    </submittedName>
</protein>
<dbReference type="AlphaFoldDB" id="A0A1Z5S614"/>
<reference evidence="2 3" key="1">
    <citation type="journal article" date="2009" name="Nature">
        <title>The Sorghum bicolor genome and the diversification of grasses.</title>
        <authorList>
            <person name="Paterson A.H."/>
            <person name="Bowers J.E."/>
            <person name="Bruggmann R."/>
            <person name="Dubchak I."/>
            <person name="Grimwood J."/>
            <person name="Gundlach H."/>
            <person name="Haberer G."/>
            <person name="Hellsten U."/>
            <person name="Mitros T."/>
            <person name="Poliakov A."/>
            <person name="Schmutz J."/>
            <person name="Spannagl M."/>
            <person name="Tang H."/>
            <person name="Wang X."/>
            <person name="Wicker T."/>
            <person name="Bharti A.K."/>
            <person name="Chapman J."/>
            <person name="Feltus F.A."/>
            <person name="Gowik U."/>
            <person name="Grigoriev I.V."/>
            <person name="Lyons E."/>
            <person name="Maher C.A."/>
            <person name="Martis M."/>
            <person name="Narechania A."/>
            <person name="Otillar R.P."/>
            <person name="Penning B.W."/>
            <person name="Salamov A.A."/>
            <person name="Wang Y."/>
            <person name="Zhang L."/>
            <person name="Carpita N.C."/>
            <person name="Freeling M."/>
            <person name="Gingle A.R."/>
            <person name="Hash C.T."/>
            <person name="Keller B."/>
            <person name="Klein P."/>
            <person name="Kresovich S."/>
            <person name="McCann M.C."/>
            <person name="Ming R."/>
            <person name="Peterson D.G."/>
            <person name="Mehboob-ur-Rahman"/>
            <person name="Ware D."/>
            <person name="Westhoff P."/>
            <person name="Mayer K.F."/>
            <person name="Messing J."/>
            <person name="Rokhsar D.S."/>
        </authorList>
    </citation>
    <scope>NUCLEOTIDE SEQUENCE [LARGE SCALE GENOMIC DNA]</scope>
    <source>
        <strain evidence="3">cv. BTx623</strain>
    </source>
</reference>
<proteinExistence type="predicted"/>
<evidence type="ECO:0000313" key="3">
    <source>
        <dbReference type="Proteomes" id="UP000000768"/>
    </source>
</evidence>
<keyword evidence="1" id="KW-1133">Transmembrane helix</keyword>
<feature type="transmembrane region" description="Helical" evidence="1">
    <location>
        <begin position="57"/>
        <end position="75"/>
    </location>
</feature>
<keyword evidence="3" id="KW-1185">Reference proteome</keyword>
<sequence length="80" mass="9548">MLARLQSYHLICAALHSRSWYIFCWEIVMFGPRACRCIVCDLIFYPISILMCCNQKRICLLYFVCHKIVIAYYILCYVSH</sequence>
<evidence type="ECO:0000256" key="1">
    <source>
        <dbReference type="SAM" id="Phobius"/>
    </source>
</evidence>
<reference evidence="3" key="2">
    <citation type="journal article" date="2018" name="Plant J.">
        <title>The Sorghum bicolor reference genome: improved assembly, gene annotations, a transcriptome atlas, and signatures of genome organization.</title>
        <authorList>
            <person name="McCormick R.F."/>
            <person name="Truong S.K."/>
            <person name="Sreedasyam A."/>
            <person name="Jenkins J."/>
            <person name="Shu S."/>
            <person name="Sims D."/>
            <person name="Kennedy M."/>
            <person name="Amirebrahimi M."/>
            <person name="Weers B.D."/>
            <person name="McKinley B."/>
            <person name="Mattison A."/>
            <person name="Morishige D.T."/>
            <person name="Grimwood J."/>
            <person name="Schmutz J."/>
            <person name="Mullet J.E."/>
        </authorList>
    </citation>
    <scope>NUCLEOTIDE SEQUENCE [LARGE SCALE GENOMIC DNA]</scope>
    <source>
        <strain evidence="3">cv. BTx623</strain>
    </source>
</reference>